<comment type="caution">
    <text evidence="2">The sequence shown here is derived from an EMBL/GenBank/DDBJ whole genome shotgun (WGS) entry which is preliminary data.</text>
</comment>
<reference evidence="2" key="1">
    <citation type="journal article" date="2019" name="bioRxiv">
        <title>The Genome of the Zebra Mussel, Dreissena polymorpha: A Resource for Invasive Species Research.</title>
        <authorList>
            <person name="McCartney M.A."/>
            <person name="Auch B."/>
            <person name="Kono T."/>
            <person name="Mallez S."/>
            <person name="Zhang Y."/>
            <person name="Obille A."/>
            <person name="Becker A."/>
            <person name="Abrahante J.E."/>
            <person name="Garbe J."/>
            <person name="Badalamenti J.P."/>
            <person name="Herman A."/>
            <person name="Mangelson H."/>
            <person name="Liachko I."/>
            <person name="Sullivan S."/>
            <person name="Sone E.D."/>
            <person name="Koren S."/>
            <person name="Silverstein K.A.T."/>
            <person name="Beckman K.B."/>
            <person name="Gohl D.M."/>
        </authorList>
    </citation>
    <scope>NUCLEOTIDE SEQUENCE</scope>
    <source>
        <strain evidence="2">Duluth1</strain>
        <tissue evidence="2">Whole animal</tissue>
    </source>
</reference>
<protein>
    <recommendedName>
        <fullName evidence="4">PEST proteolytic signal-containing nuclear protein</fullName>
    </recommendedName>
</protein>
<gene>
    <name evidence="2" type="ORF">DPMN_071746</name>
</gene>
<keyword evidence="3" id="KW-1185">Reference proteome</keyword>
<evidence type="ECO:0000313" key="2">
    <source>
        <dbReference type="EMBL" id="KAH3712068.1"/>
    </source>
</evidence>
<evidence type="ECO:0000256" key="1">
    <source>
        <dbReference type="SAM" id="MobiDB-lite"/>
    </source>
</evidence>
<feature type="region of interest" description="Disordered" evidence="1">
    <location>
        <begin position="1"/>
        <end position="36"/>
    </location>
</feature>
<accession>A0A9D4BXE7</accession>
<name>A0A9D4BXE7_DREPO</name>
<dbReference type="AlphaFoldDB" id="A0A9D4BXE7"/>
<sequence>MSDEKPPEFPAKGSLDLASPSKTKDSDSSDFDKPVSGLKTAVENKFKIGSRFGKR</sequence>
<dbReference type="EMBL" id="JAIWYP010000014">
    <property type="protein sequence ID" value="KAH3712068.1"/>
    <property type="molecule type" value="Genomic_DNA"/>
</dbReference>
<evidence type="ECO:0000313" key="3">
    <source>
        <dbReference type="Proteomes" id="UP000828390"/>
    </source>
</evidence>
<proteinExistence type="predicted"/>
<dbReference type="Proteomes" id="UP000828390">
    <property type="component" value="Unassembled WGS sequence"/>
</dbReference>
<evidence type="ECO:0008006" key="4">
    <source>
        <dbReference type="Google" id="ProtNLM"/>
    </source>
</evidence>
<reference evidence="2" key="2">
    <citation type="submission" date="2020-11" db="EMBL/GenBank/DDBJ databases">
        <authorList>
            <person name="McCartney M.A."/>
            <person name="Auch B."/>
            <person name="Kono T."/>
            <person name="Mallez S."/>
            <person name="Becker A."/>
            <person name="Gohl D.M."/>
            <person name="Silverstein K.A.T."/>
            <person name="Koren S."/>
            <person name="Bechman K.B."/>
            <person name="Herman A."/>
            <person name="Abrahante J.E."/>
            <person name="Garbe J."/>
        </authorList>
    </citation>
    <scope>NUCLEOTIDE SEQUENCE</scope>
    <source>
        <strain evidence="2">Duluth1</strain>
        <tissue evidence="2">Whole animal</tissue>
    </source>
</reference>
<feature type="compositionally biased region" description="Basic and acidic residues" evidence="1">
    <location>
        <begin position="22"/>
        <end position="33"/>
    </location>
</feature>
<organism evidence="2 3">
    <name type="scientific">Dreissena polymorpha</name>
    <name type="common">Zebra mussel</name>
    <name type="synonym">Mytilus polymorpha</name>
    <dbReference type="NCBI Taxonomy" id="45954"/>
    <lineage>
        <taxon>Eukaryota</taxon>
        <taxon>Metazoa</taxon>
        <taxon>Spiralia</taxon>
        <taxon>Lophotrochozoa</taxon>
        <taxon>Mollusca</taxon>
        <taxon>Bivalvia</taxon>
        <taxon>Autobranchia</taxon>
        <taxon>Heteroconchia</taxon>
        <taxon>Euheterodonta</taxon>
        <taxon>Imparidentia</taxon>
        <taxon>Neoheterodontei</taxon>
        <taxon>Myida</taxon>
        <taxon>Dreissenoidea</taxon>
        <taxon>Dreissenidae</taxon>
        <taxon>Dreissena</taxon>
    </lineage>
</organism>